<accession>A0A7C5QKC4</accession>
<protein>
    <submittedName>
        <fullName evidence="1">General secretion pathway protein GspK</fullName>
    </submittedName>
</protein>
<gene>
    <name evidence="1" type="ORF">ENJ61_01600</name>
</gene>
<reference evidence="1" key="1">
    <citation type="journal article" date="2020" name="mSystems">
        <title>Genome- and Community-Level Interaction Insights into Carbon Utilization and Element Cycling Functions of Hydrothermarchaeota in Hydrothermal Sediment.</title>
        <authorList>
            <person name="Zhou Z."/>
            <person name="Liu Y."/>
            <person name="Xu W."/>
            <person name="Pan J."/>
            <person name="Luo Z.H."/>
            <person name="Li M."/>
        </authorList>
    </citation>
    <scope>NUCLEOTIDE SEQUENCE [LARGE SCALE GENOMIC DNA]</scope>
    <source>
        <strain evidence="1">HyVt-501</strain>
    </source>
</reference>
<feature type="non-terminal residue" evidence="1">
    <location>
        <position position="61"/>
    </location>
</feature>
<organism evidence="1">
    <name type="scientific">Aquifex aeolicus</name>
    <dbReference type="NCBI Taxonomy" id="63363"/>
    <lineage>
        <taxon>Bacteria</taxon>
        <taxon>Pseudomonadati</taxon>
        <taxon>Aquificota</taxon>
        <taxon>Aquificia</taxon>
        <taxon>Aquificales</taxon>
        <taxon>Aquificaceae</taxon>
        <taxon>Aquifex</taxon>
    </lineage>
</organism>
<dbReference type="AlphaFoldDB" id="A0A7C5QKC4"/>
<evidence type="ECO:0000313" key="1">
    <source>
        <dbReference type="EMBL" id="HHJ63580.1"/>
    </source>
</evidence>
<proteinExistence type="predicted"/>
<dbReference type="EMBL" id="DRNB01000052">
    <property type="protein sequence ID" value="HHJ63580.1"/>
    <property type="molecule type" value="Genomic_DNA"/>
</dbReference>
<name>A0A7C5QKC4_AQUAO</name>
<comment type="caution">
    <text evidence="1">The sequence shown here is derived from an EMBL/GenBank/DDBJ whole genome shotgun (WGS) entry which is preliminary data.</text>
</comment>
<dbReference type="Proteomes" id="UP000885792">
    <property type="component" value="Unassembled WGS sequence"/>
</dbReference>
<sequence>MILVLVLSSFLLLSGYVISALQSATSARRFVEKVYLKQQSYHALVSVLPLIIQALKEDDPS</sequence>